<gene>
    <name evidence="1" type="ORF">L596_012269</name>
</gene>
<name>A0A4U5NXE7_STECR</name>
<keyword evidence="2" id="KW-1185">Reference proteome</keyword>
<dbReference type="Proteomes" id="UP000298663">
    <property type="component" value="Unassembled WGS sequence"/>
</dbReference>
<evidence type="ECO:0000313" key="1">
    <source>
        <dbReference type="EMBL" id="TKR87944.1"/>
    </source>
</evidence>
<accession>A0A4U5NXE7</accession>
<organism evidence="1 2">
    <name type="scientific">Steinernema carpocapsae</name>
    <name type="common">Entomopathogenic nematode</name>
    <dbReference type="NCBI Taxonomy" id="34508"/>
    <lineage>
        <taxon>Eukaryota</taxon>
        <taxon>Metazoa</taxon>
        <taxon>Ecdysozoa</taxon>
        <taxon>Nematoda</taxon>
        <taxon>Chromadorea</taxon>
        <taxon>Rhabditida</taxon>
        <taxon>Tylenchina</taxon>
        <taxon>Panagrolaimomorpha</taxon>
        <taxon>Strongyloidoidea</taxon>
        <taxon>Steinernematidae</taxon>
        <taxon>Steinernema</taxon>
    </lineage>
</organism>
<dbReference type="EMBL" id="AZBU02000003">
    <property type="protein sequence ID" value="TKR87944.1"/>
    <property type="molecule type" value="Genomic_DNA"/>
</dbReference>
<protein>
    <submittedName>
        <fullName evidence="1">Uncharacterized protein</fullName>
    </submittedName>
</protein>
<sequence length="82" mass="9583">MVNRNLKLEEAKKQRNLEISLKIGYRCLSFITKTSTSGHFLQKTDVTHFINFTNFTTTFEIMGTVSQLIRKPLISEYLKKQI</sequence>
<reference evidence="1 2" key="1">
    <citation type="journal article" date="2015" name="Genome Biol.">
        <title>Comparative genomics of Steinernema reveals deeply conserved gene regulatory networks.</title>
        <authorList>
            <person name="Dillman A.R."/>
            <person name="Macchietto M."/>
            <person name="Porter C.F."/>
            <person name="Rogers A."/>
            <person name="Williams B."/>
            <person name="Antoshechkin I."/>
            <person name="Lee M.M."/>
            <person name="Goodwin Z."/>
            <person name="Lu X."/>
            <person name="Lewis E.E."/>
            <person name="Goodrich-Blair H."/>
            <person name="Stock S.P."/>
            <person name="Adams B.J."/>
            <person name="Sternberg P.W."/>
            <person name="Mortazavi A."/>
        </authorList>
    </citation>
    <scope>NUCLEOTIDE SEQUENCE [LARGE SCALE GENOMIC DNA]</scope>
    <source>
        <strain evidence="1 2">ALL</strain>
    </source>
</reference>
<proteinExistence type="predicted"/>
<evidence type="ECO:0000313" key="2">
    <source>
        <dbReference type="Proteomes" id="UP000298663"/>
    </source>
</evidence>
<comment type="caution">
    <text evidence="1">The sequence shown here is derived from an EMBL/GenBank/DDBJ whole genome shotgun (WGS) entry which is preliminary data.</text>
</comment>
<reference evidence="1 2" key="2">
    <citation type="journal article" date="2019" name="G3 (Bethesda)">
        <title>Hybrid Assembly of the Genome of the Entomopathogenic Nematode Steinernema carpocapsae Identifies the X-Chromosome.</title>
        <authorList>
            <person name="Serra L."/>
            <person name="Macchietto M."/>
            <person name="Macias-Munoz A."/>
            <person name="McGill C.J."/>
            <person name="Rodriguez I.M."/>
            <person name="Rodriguez B."/>
            <person name="Murad R."/>
            <person name="Mortazavi A."/>
        </authorList>
    </citation>
    <scope>NUCLEOTIDE SEQUENCE [LARGE SCALE GENOMIC DNA]</scope>
    <source>
        <strain evidence="1 2">ALL</strain>
    </source>
</reference>
<dbReference type="AlphaFoldDB" id="A0A4U5NXE7"/>